<keyword evidence="2" id="KW-1185">Reference proteome</keyword>
<organism evidence="1 2">
    <name type="scientific">Methylomonas methanica</name>
    <dbReference type="NCBI Taxonomy" id="421"/>
    <lineage>
        <taxon>Bacteria</taxon>
        <taxon>Pseudomonadati</taxon>
        <taxon>Pseudomonadota</taxon>
        <taxon>Gammaproteobacteria</taxon>
        <taxon>Methylococcales</taxon>
        <taxon>Methylococcaceae</taxon>
        <taxon>Methylomonas</taxon>
    </lineage>
</organism>
<dbReference type="Proteomes" id="UP000295649">
    <property type="component" value="Unassembled WGS sequence"/>
</dbReference>
<reference evidence="1 2" key="1">
    <citation type="submission" date="2019-03" db="EMBL/GenBank/DDBJ databases">
        <title>Systems level insights into methane cycling in arid and semi-arid ecosystems.</title>
        <authorList>
            <person name="Kalyuzhnaya M."/>
        </authorList>
    </citation>
    <scope>NUCLEOTIDE SEQUENCE [LARGE SCALE GENOMIC DNA]</scope>
    <source>
        <strain evidence="1 2">S-1</strain>
    </source>
</reference>
<name>A0ABY2CKC5_METMH</name>
<accession>A0ABY2CKC5</accession>
<dbReference type="RefSeq" id="WP_257721753.1">
    <property type="nucleotide sequence ID" value="NZ_LUUF01000099.1"/>
</dbReference>
<evidence type="ECO:0000313" key="2">
    <source>
        <dbReference type="Proteomes" id="UP000295649"/>
    </source>
</evidence>
<sequence>MKFLIEAVLLFCLIGGAFYVNKTMAKESKANKRIGNKPGDAHT</sequence>
<dbReference type="EMBL" id="SMCN01000012">
    <property type="protein sequence ID" value="TCV82597.1"/>
    <property type="molecule type" value="Genomic_DNA"/>
</dbReference>
<evidence type="ECO:0000313" key="1">
    <source>
        <dbReference type="EMBL" id="TCV82597.1"/>
    </source>
</evidence>
<comment type="caution">
    <text evidence="1">The sequence shown here is derived from an EMBL/GenBank/DDBJ whole genome shotgun (WGS) entry which is preliminary data.</text>
</comment>
<gene>
    <name evidence="1" type="ORF">EDE11_11227</name>
</gene>
<protein>
    <submittedName>
        <fullName evidence="1">Uncharacterized protein</fullName>
    </submittedName>
</protein>
<proteinExistence type="predicted"/>